<evidence type="ECO:0000313" key="3">
    <source>
        <dbReference type="EMBL" id="QIZ20415.1"/>
    </source>
</evidence>
<dbReference type="SMART" id="SM00530">
    <property type="entry name" value="HTH_XRE"/>
    <property type="match status" value="1"/>
</dbReference>
<dbReference type="PANTHER" id="PTHR46558">
    <property type="entry name" value="TRACRIPTIONAL REGULATORY PROTEIN-RELATED-RELATED"/>
    <property type="match status" value="1"/>
</dbReference>
<evidence type="ECO:0000256" key="1">
    <source>
        <dbReference type="ARBA" id="ARBA00023125"/>
    </source>
</evidence>
<dbReference type="InterPro" id="IPR001387">
    <property type="entry name" value="Cro/C1-type_HTH"/>
</dbReference>
<dbReference type="Proteomes" id="UP000501094">
    <property type="component" value="Chromosome"/>
</dbReference>
<dbReference type="GO" id="GO:0003677">
    <property type="term" value="F:DNA binding"/>
    <property type="evidence" value="ECO:0007669"/>
    <property type="project" value="UniProtKB-KW"/>
</dbReference>
<proteinExistence type="predicted"/>
<gene>
    <name evidence="3" type="ORF">E5R92_01255</name>
</gene>
<dbReference type="EMBL" id="CP038852">
    <property type="protein sequence ID" value="QIZ20415.1"/>
    <property type="molecule type" value="Genomic_DNA"/>
</dbReference>
<evidence type="ECO:0000259" key="2">
    <source>
        <dbReference type="PROSITE" id="PS50943"/>
    </source>
</evidence>
<organism evidence="3 4">
    <name type="scientific">Candidatus Pelagibacter giovannonii</name>
    <dbReference type="NCBI Taxonomy" id="2563896"/>
    <lineage>
        <taxon>Bacteria</taxon>
        <taxon>Pseudomonadati</taxon>
        <taxon>Pseudomonadota</taxon>
        <taxon>Alphaproteobacteria</taxon>
        <taxon>Candidatus Pelagibacterales</taxon>
        <taxon>Candidatus Pelagibacteraceae</taxon>
        <taxon>Candidatus Pelagibacter</taxon>
    </lineage>
</organism>
<feature type="domain" description="HTH cro/C1-type" evidence="2">
    <location>
        <begin position="13"/>
        <end position="67"/>
    </location>
</feature>
<dbReference type="Gene3D" id="1.10.260.40">
    <property type="entry name" value="lambda repressor-like DNA-binding domains"/>
    <property type="match status" value="1"/>
</dbReference>
<dbReference type="AlphaFoldDB" id="A0A6H1Q2D3"/>
<dbReference type="PANTHER" id="PTHR46558:SF11">
    <property type="entry name" value="HTH-TYPE TRANSCRIPTIONAL REGULATOR XRE"/>
    <property type="match status" value="1"/>
</dbReference>
<protein>
    <submittedName>
        <fullName evidence="3">XRE family transcriptional regulator</fullName>
    </submittedName>
</protein>
<keyword evidence="4" id="KW-1185">Reference proteome</keyword>
<dbReference type="KEGG" id="peg:E5R92_01255"/>
<keyword evidence="1" id="KW-0238">DNA-binding</keyword>
<name>A0A6H1Q2D3_9PROT</name>
<dbReference type="PROSITE" id="PS50943">
    <property type="entry name" value="HTH_CROC1"/>
    <property type="match status" value="1"/>
</dbReference>
<accession>A0A6H1Q2D3</accession>
<dbReference type="RefSeq" id="WP_168606310.1">
    <property type="nucleotide sequence ID" value="NZ_CP038852.1"/>
</dbReference>
<sequence length="123" mass="14160">MEANFNKHLGNKLKLRRLALGLTQTKVAKAINVTFQQIQKYEKGTNGVSSIRLLQLANYLKVPVNYFFEDFSEYLLNLERSQEGHMIVNYNFLVKLYSELNNDQKLKFSKSLQNSNIGISKVG</sequence>
<evidence type="ECO:0000313" key="4">
    <source>
        <dbReference type="Proteomes" id="UP000501094"/>
    </source>
</evidence>
<dbReference type="Pfam" id="PF01381">
    <property type="entry name" value="HTH_3"/>
    <property type="match status" value="1"/>
</dbReference>
<dbReference type="InterPro" id="IPR010982">
    <property type="entry name" value="Lambda_DNA-bd_dom_sf"/>
</dbReference>
<dbReference type="SUPFAM" id="SSF47413">
    <property type="entry name" value="lambda repressor-like DNA-binding domains"/>
    <property type="match status" value="1"/>
</dbReference>
<dbReference type="CDD" id="cd00093">
    <property type="entry name" value="HTH_XRE"/>
    <property type="match status" value="1"/>
</dbReference>
<reference evidence="3 4" key="1">
    <citation type="journal article" date="2020" name="Nat. Microbiol.">
        <title>Lysogenic host-virus interactions in SAR11 marine bacteria.</title>
        <authorList>
            <person name="Morris R.M."/>
            <person name="Cain K.R."/>
            <person name="Hvorecny K.L."/>
            <person name="Kollman J.M."/>
        </authorList>
    </citation>
    <scope>NUCLEOTIDE SEQUENCE [LARGE SCALE GENOMIC DNA]</scope>
    <source>
        <strain evidence="3 4">NP1</strain>
    </source>
</reference>